<evidence type="ECO:0000313" key="3">
    <source>
        <dbReference type="Proteomes" id="UP000027647"/>
    </source>
</evidence>
<reference evidence="2 3" key="1">
    <citation type="submission" date="2014-04" db="EMBL/GenBank/DDBJ databases">
        <title>A comprehensive comparison of genomes of Erythrobacter spp. strains.</title>
        <authorList>
            <person name="Zheng Q."/>
        </authorList>
    </citation>
    <scope>NUCLEOTIDE SEQUENCE [LARGE SCALE GENOMIC DNA]</scope>
    <source>
        <strain evidence="2 3">DSM 6997</strain>
    </source>
</reference>
<evidence type="ECO:0000313" key="2">
    <source>
        <dbReference type="EMBL" id="KEO91473.1"/>
    </source>
</evidence>
<comment type="caution">
    <text evidence="2">The sequence shown here is derived from an EMBL/GenBank/DDBJ whole genome shotgun (WGS) entry which is preliminary data.</text>
</comment>
<dbReference type="InterPro" id="IPR018247">
    <property type="entry name" value="EF_Hand_1_Ca_BS"/>
</dbReference>
<evidence type="ECO:0008006" key="4">
    <source>
        <dbReference type="Google" id="ProtNLM"/>
    </source>
</evidence>
<evidence type="ECO:0000256" key="1">
    <source>
        <dbReference type="SAM" id="MobiDB-lite"/>
    </source>
</evidence>
<dbReference type="PROSITE" id="PS00018">
    <property type="entry name" value="EF_HAND_1"/>
    <property type="match status" value="1"/>
</dbReference>
<dbReference type="Proteomes" id="UP000027647">
    <property type="component" value="Unassembled WGS sequence"/>
</dbReference>
<dbReference type="eggNOG" id="ENOG502ZMHP">
    <property type="taxonomic scope" value="Bacteria"/>
</dbReference>
<feature type="region of interest" description="Disordered" evidence="1">
    <location>
        <begin position="29"/>
        <end position="72"/>
    </location>
</feature>
<dbReference type="STRING" id="1044.EH31_02055"/>
<sequence length="154" mass="17377">MRQTVLGVLLGLVFAGVGVFWWQGRAQVEANAPPPPEPEEIVEVDPDALPEGDPGEMVGPAPPEASELTREERRFFRYDRNRDRKITRNEMLSSRADAFRKLDKDGNNLLTFEEWAVRTSDRFAEMDGDGNRELSQAEFATSAPKPSRKPRCNC</sequence>
<proteinExistence type="predicted"/>
<dbReference type="InterPro" id="IPR011992">
    <property type="entry name" value="EF-hand-dom_pair"/>
</dbReference>
<dbReference type="Gene3D" id="1.10.238.10">
    <property type="entry name" value="EF-hand"/>
    <property type="match status" value="1"/>
</dbReference>
<gene>
    <name evidence="2" type="ORF">EH31_02055</name>
</gene>
<accession>A0A074MHY0</accession>
<organism evidence="2 3">
    <name type="scientific">Erythrobacter longus</name>
    <dbReference type="NCBI Taxonomy" id="1044"/>
    <lineage>
        <taxon>Bacteria</taxon>
        <taxon>Pseudomonadati</taxon>
        <taxon>Pseudomonadota</taxon>
        <taxon>Alphaproteobacteria</taxon>
        <taxon>Sphingomonadales</taxon>
        <taxon>Erythrobacteraceae</taxon>
        <taxon>Erythrobacter/Porphyrobacter group</taxon>
        <taxon>Erythrobacter</taxon>
    </lineage>
</organism>
<dbReference type="OrthoDB" id="7391686at2"/>
<dbReference type="AlphaFoldDB" id="A0A074MHY0"/>
<name>A0A074MHY0_ERYLO</name>
<dbReference type="EMBL" id="JMIW01000001">
    <property type="protein sequence ID" value="KEO91473.1"/>
    <property type="molecule type" value="Genomic_DNA"/>
</dbReference>
<feature type="compositionally biased region" description="Acidic residues" evidence="1">
    <location>
        <begin position="37"/>
        <end position="54"/>
    </location>
</feature>
<dbReference type="RefSeq" id="WP_034957743.1">
    <property type="nucleotide sequence ID" value="NZ_JMIW01000001.1"/>
</dbReference>
<protein>
    <recommendedName>
        <fullName evidence="4">EF-hand domain-containing protein</fullName>
    </recommendedName>
</protein>
<dbReference type="SUPFAM" id="SSF47473">
    <property type="entry name" value="EF-hand"/>
    <property type="match status" value="1"/>
</dbReference>
<keyword evidence="3" id="KW-1185">Reference proteome</keyword>